<dbReference type="GO" id="GO:0000981">
    <property type="term" value="F:DNA-binding transcription factor activity, RNA polymerase II-specific"/>
    <property type="evidence" value="ECO:0007669"/>
    <property type="project" value="InterPro"/>
</dbReference>
<evidence type="ECO:0000313" key="7">
    <source>
        <dbReference type="EMBL" id="KFX41080.1"/>
    </source>
</evidence>
<feature type="domain" description="Zn(2)-C6 fungal-type" evidence="6">
    <location>
        <begin position="7"/>
        <end position="39"/>
    </location>
</feature>
<comment type="caution">
    <text evidence="7">The sequence shown here is derived from an EMBL/GenBank/DDBJ whole genome shotgun (WGS) entry which is preliminary data.</text>
</comment>
<name>A0A093UME1_TALMA</name>
<proteinExistence type="predicted"/>
<protein>
    <submittedName>
        <fullName evidence="7">Transcription factor ACEII</fullName>
    </submittedName>
</protein>
<dbReference type="Gene3D" id="4.10.240.10">
    <property type="entry name" value="Zn(2)-C6 fungal-type DNA-binding domain"/>
    <property type="match status" value="1"/>
</dbReference>
<evidence type="ECO:0000259" key="6">
    <source>
        <dbReference type="PROSITE" id="PS50048"/>
    </source>
</evidence>
<reference evidence="7" key="2">
    <citation type="journal article" date="2014" name="PLoS Genet.">
        <title>Signature gene expression reveals novel clues to the molecular mechanisms of dimorphic transition in Penicillium marneffei.</title>
        <authorList>
            <person name="Yang E."/>
            <person name="Wang G."/>
            <person name="Cai J."/>
            <person name="Woo P.C."/>
            <person name="Lau S.K."/>
            <person name="Yuen K.-Y."/>
            <person name="Chow W.-N."/>
            <person name="Lin X."/>
        </authorList>
    </citation>
    <scope>NUCLEOTIDE SEQUENCE</scope>
    <source>
        <strain evidence="7">PM1</strain>
    </source>
</reference>
<dbReference type="SUPFAM" id="SSF57701">
    <property type="entry name" value="Zn2/Cys6 DNA-binding domain"/>
    <property type="match status" value="1"/>
</dbReference>
<dbReference type="GO" id="GO:0008270">
    <property type="term" value="F:zinc ion binding"/>
    <property type="evidence" value="ECO:0007669"/>
    <property type="project" value="InterPro"/>
</dbReference>
<keyword evidence="4" id="KW-0539">Nucleus</keyword>
<dbReference type="InterPro" id="IPR001138">
    <property type="entry name" value="Zn2Cys6_DnaBD"/>
</dbReference>
<organism evidence="7">
    <name type="scientific">Talaromyces marneffei PM1</name>
    <dbReference type="NCBI Taxonomy" id="1077442"/>
    <lineage>
        <taxon>Eukaryota</taxon>
        <taxon>Fungi</taxon>
        <taxon>Dikarya</taxon>
        <taxon>Ascomycota</taxon>
        <taxon>Pezizomycotina</taxon>
        <taxon>Eurotiomycetes</taxon>
        <taxon>Eurotiomycetidae</taxon>
        <taxon>Eurotiales</taxon>
        <taxon>Trichocomaceae</taxon>
        <taxon>Talaromyces</taxon>
        <taxon>Talaromyces sect. Talaromyces</taxon>
    </lineage>
</organism>
<evidence type="ECO:0000256" key="2">
    <source>
        <dbReference type="ARBA" id="ARBA00023125"/>
    </source>
</evidence>
<keyword evidence="3" id="KW-0804">Transcription</keyword>
<keyword evidence="2" id="KW-0238">DNA-binding</keyword>
<dbReference type="AlphaFoldDB" id="A0A093UME1"/>
<feature type="region of interest" description="Disordered" evidence="5">
    <location>
        <begin position="247"/>
        <end position="266"/>
    </location>
</feature>
<dbReference type="PROSITE" id="PS50048">
    <property type="entry name" value="ZN2_CY6_FUNGAL_2"/>
    <property type="match status" value="1"/>
</dbReference>
<evidence type="ECO:0000256" key="3">
    <source>
        <dbReference type="ARBA" id="ARBA00023163"/>
    </source>
</evidence>
<feature type="region of interest" description="Disordered" evidence="5">
    <location>
        <begin position="38"/>
        <end position="69"/>
    </location>
</feature>
<dbReference type="CDD" id="cd00067">
    <property type="entry name" value="GAL4"/>
    <property type="match status" value="1"/>
</dbReference>
<evidence type="ECO:0000256" key="1">
    <source>
        <dbReference type="ARBA" id="ARBA00023015"/>
    </source>
</evidence>
<dbReference type="PROSITE" id="PS00463">
    <property type="entry name" value="ZN2_CY6_FUNGAL_1"/>
    <property type="match status" value="1"/>
</dbReference>
<sequence>MSAKRSACDRCHRMKMQCQTDGHDQSCNRCQSARVQCNYSKPGRSGRPPRPPTKTGSTTTTQRSAADAEPTAGAIALPNCPIADENWRQNTLLEHAAPKGTEYFLGDQMALQHQYGGYSDTACLELDYTDSLDQLLWSLNSAESEVSISSMSSDHQPMHQGVPGEIGVATSPISKANKVHFVEQDYISRLAHFQVTITCMIDLGMHLGPAKLEQEAAHVLESSSKFFELIQVLGNVAELPNSSHLPDSSIFPNDCTERDRSRGPQNSSPFTTAVFLQLISISMRLIEMHNWLYSSIYRCLQQDPDTMNQETAGEPPAQPLLFAIAGVRLTPTVHFRLQLLLHTGVYYLGRIQKMLGEMEASSEVSPALPLQTRMLIGGEQKSRMAKIRLVLAKLKEEFGIYTTL</sequence>
<dbReference type="HOGENOM" id="CLU_681817_0_0_1"/>
<keyword evidence="1" id="KW-0805">Transcription regulation</keyword>
<dbReference type="EMBL" id="JPOX01000072">
    <property type="protein sequence ID" value="KFX41080.1"/>
    <property type="molecule type" value="Genomic_DNA"/>
</dbReference>
<gene>
    <name evidence="7" type="ORF">GQ26_0720100</name>
</gene>
<evidence type="ECO:0000256" key="5">
    <source>
        <dbReference type="SAM" id="MobiDB-lite"/>
    </source>
</evidence>
<reference key="1">
    <citation type="journal article" date="2014" name="PLoS Genet.">
        <title>Signature Gene Expression Reveals Novel Clues to the Molecular Mechanisms of Dimorphic Transition in Penicillium marneffei.</title>
        <authorList>
            <person name="Yang E."/>
            <person name="Wang G."/>
            <person name="Cai J."/>
            <person name="Woo P.C."/>
            <person name="Lau S.K."/>
            <person name="Yuen K.-Y."/>
            <person name="Chow W.-N."/>
            <person name="Lin X."/>
        </authorList>
    </citation>
    <scope>NUCLEOTIDE SEQUENCE [LARGE SCALE GENOMIC DNA]</scope>
    <source>
        <strain>PM1</strain>
    </source>
</reference>
<evidence type="ECO:0000256" key="4">
    <source>
        <dbReference type="ARBA" id="ARBA00023242"/>
    </source>
</evidence>
<dbReference type="GO" id="GO:0003677">
    <property type="term" value="F:DNA binding"/>
    <property type="evidence" value="ECO:0007669"/>
    <property type="project" value="UniProtKB-KW"/>
</dbReference>
<dbReference type="InterPro" id="IPR036864">
    <property type="entry name" value="Zn2-C6_fun-type_DNA-bd_sf"/>
</dbReference>
<accession>A0A093UME1</accession>